<dbReference type="PANTHER" id="PTHR11655">
    <property type="entry name" value="60S/50S RIBOSOMAL PROTEIN L6/L9"/>
    <property type="match status" value="1"/>
</dbReference>
<name>D8PCW7_9BACT</name>
<evidence type="ECO:0000259" key="9">
    <source>
        <dbReference type="Pfam" id="PF00347"/>
    </source>
</evidence>
<accession>D8PCW7</accession>
<dbReference type="OrthoDB" id="9805007at2"/>
<dbReference type="EMBL" id="FP929003">
    <property type="protein sequence ID" value="CBK41076.1"/>
    <property type="molecule type" value="Genomic_DNA"/>
</dbReference>
<dbReference type="Pfam" id="PF00347">
    <property type="entry name" value="Ribosomal_L6"/>
    <property type="match status" value="2"/>
</dbReference>
<dbReference type="InterPro" id="IPR020040">
    <property type="entry name" value="Ribosomal_uL6_a/b-dom"/>
</dbReference>
<comment type="function">
    <text evidence="6 8">This protein binds to the 23S rRNA, and is important in its secondary structure. It is located near the subunit interface in the base of the L7/L12 stalk, and near the tRNA binding site of the peptidyltransferase center.</text>
</comment>
<keyword evidence="11" id="KW-1185">Reference proteome</keyword>
<dbReference type="PRINTS" id="PR00059">
    <property type="entry name" value="RIBOSOMALL6"/>
</dbReference>
<dbReference type="InterPro" id="IPR036789">
    <property type="entry name" value="Ribosomal_uL6-like_a/b-dom_sf"/>
</dbReference>
<proteinExistence type="inferred from homology"/>
<keyword evidence="4 6" id="KW-0689">Ribosomal protein</keyword>
<sequence length="178" mass="19107">MSRIGRKPISVPAGVDIKVAGRVVSVKGPIGKLDWTLTDGLSVAVNDGQLVVNRSGDARQIRAMHGLVRAELSNIIQGVTKGYEKALEITGVGYKAQLQGREMSFNVGYINPVTYTVPAGIDVKVDKQTLISIKGVDKRLVGQVAANIRSIKPPDVYKQKGIRYAGEVLRKKAGKTGK</sequence>
<evidence type="ECO:0000256" key="3">
    <source>
        <dbReference type="ARBA" id="ARBA00022884"/>
    </source>
</evidence>
<reference evidence="10 11" key="1">
    <citation type="journal article" date="2010" name="Proc. Natl. Acad. Sci. U.S.A.">
        <title>A Nitrospira metagenome illuminates the physiology and evolution of globally important nitrite-oxidizing bacteria.</title>
        <authorList>
            <person name="Lucker S."/>
            <person name="Wagner M."/>
            <person name="Maixner F."/>
            <person name="Pelletier E."/>
            <person name="Koch H."/>
            <person name="Vacherie B."/>
            <person name="Rattei T."/>
            <person name="Sinninghe Damste J."/>
            <person name="Spieck E."/>
            <person name="Le Paslier D."/>
            <person name="Daims H."/>
        </authorList>
    </citation>
    <scope>NUCLEOTIDE SEQUENCE [LARGE SCALE GENOMIC DNA]</scope>
</reference>
<dbReference type="PANTHER" id="PTHR11655:SF14">
    <property type="entry name" value="LARGE RIBOSOMAL SUBUNIT PROTEIN UL6M"/>
    <property type="match status" value="1"/>
</dbReference>
<feature type="domain" description="Large ribosomal subunit protein uL6 alpha-beta" evidence="9">
    <location>
        <begin position="91"/>
        <end position="164"/>
    </location>
</feature>
<evidence type="ECO:0000313" key="10">
    <source>
        <dbReference type="EMBL" id="CBK41076.1"/>
    </source>
</evidence>
<dbReference type="KEGG" id="nde:NIDE1326"/>
<dbReference type="GO" id="GO:0022625">
    <property type="term" value="C:cytosolic large ribosomal subunit"/>
    <property type="evidence" value="ECO:0007669"/>
    <property type="project" value="UniProtKB-UniRule"/>
</dbReference>
<evidence type="ECO:0000256" key="5">
    <source>
        <dbReference type="ARBA" id="ARBA00023274"/>
    </source>
</evidence>
<organism evidence="10 11">
    <name type="scientific">Nitrospira defluvii</name>
    <dbReference type="NCBI Taxonomy" id="330214"/>
    <lineage>
        <taxon>Bacteria</taxon>
        <taxon>Pseudomonadati</taxon>
        <taxon>Nitrospirota</taxon>
        <taxon>Nitrospiria</taxon>
        <taxon>Nitrospirales</taxon>
        <taxon>Nitrospiraceae</taxon>
        <taxon>Nitrospira</taxon>
    </lineage>
</organism>
<dbReference type="AlphaFoldDB" id="D8PCW7"/>
<comment type="subunit">
    <text evidence="6">Part of the 50S ribosomal subunit.</text>
</comment>
<evidence type="ECO:0000256" key="7">
    <source>
        <dbReference type="RuleBase" id="RU003869"/>
    </source>
</evidence>
<evidence type="ECO:0000256" key="4">
    <source>
        <dbReference type="ARBA" id="ARBA00022980"/>
    </source>
</evidence>
<keyword evidence="2 6" id="KW-0699">rRNA-binding</keyword>
<keyword evidence="5 6" id="KW-0687">Ribonucleoprotein</keyword>
<gene>
    <name evidence="6 10" type="primary">rplF</name>
    <name evidence="10" type="ORF">NIDE1326</name>
</gene>
<dbReference type="GO" id="GO:0003735">
    <property type="term" value="F:structural constituent of ribosome"/>
    <property type="evidence" value="ECO:0007669"/>
    <property type="project" value="UniProtKB-UniRule"/>
</dbReference>
<evidence type="ECO:0000256" key="6">
    <source>
        <dbReference type="HAMAP-Rule" id="MF_01365"/>
    </source>
</evidence>
<dbReference type="PIRSF" id="PIRSF002162">
    <property type="entry name" value="Ribosomal_L6"/>
    <property type="match status" value="1"/>
</dbReference>
<dbReference type="Proteomes" id="UP000001660">
    <property type="component" value="Chromosome"/>
</dbReference>
<evidence type="ECO:0000256" key="8">
    <source>
        <dbReference type="RuleBase" id="RU003870"/>
    </source>
</evidence>
<dbReference type="GO" id="GO:0019843">
    <property type="term" value="F:rRNA binding"/>
    <property type="evidence" value="ECO:0007669"/>
    <property type="project" value="UniProtKB-UniRule"/>
</dbReference>
<evidence type="ECO:0000256" key="2">
    <source>
        <dbReference type="ARBA" id="ARBA00022730"/>
    </source>
</evidence>
<dbReference type="HOGENOM" id="CLU_065464_1_2_0"/>
<dbReference type="FunFam" id="3.90.930.12:FF:000002">
    <property type="entry name" value="50S ribosomal protein L6"/>
    <property type="match status" value="1"/>
</dbReference>
<dbReference type="InterPro" id="IPR019906">
    <property type="entry name" value="Ribosomal_uL6_bac-type"/>
</dbReference>
<dbReference type="NCBIfam" id="TIGR03654">
    <property type="entry name" value="L6_bact"/>
    <property type="match status" value="1"/>
</dbReference>
<comment type="similarity">
    <text evidence="1 6 7">Belongs to the universal ribosomal protein uL6 family.</text>
</comment>
<dbReference type="FunFam" id="3.90.930.12:FF:000001">
    <property type="entry name" value="50S ribosomal protein L6"/>
    <property type="match status" value="1"/>
</dbReference>
<evidence type="ECO:0000313" key="11">
    <source>
        <dbReference type="Proteomes" id="UP000001660"/>
    </source>
</evidence>
<protein>
    <recommendedName>
        <fullName evidence="6">Large ribosomal subunit protein uL6</fullName>
    </recommendedName>
</protein>
<keyword evidence="3 6" id="KW-0694">RNA-binding</keyword>
<dbReference type="Gene3D" id="3.90.930.12">
    <property type="entry name" value="Ribosomal protein L6, alpha-beta domain"/>
    <property type="match status" value="2"/>
</dbReference>
<dbReference type="HAMAP" id="MF_01365_B">
    <property type="entry name" value="Ribosomal_uL6_B"/>
    <property type="match status" value="1"/>
</dbReference>
<dbReference type="STRING" id="330214.NIDE1326"/>
<dbReference type="eggNOG" id="COG0097">
    <property type="taxonomic scope" value="Bacteria"/>
</dbReference>
<dbReference type="InterPro" id="IPR000702">
    <property type="entry name" value="Ribosomal_uL6-like"/>
</dbReference>
<feature type="domain" description="Large ribosomal subunit protein uL6 alpha-beta" evidence="9">
    <location>
        <begin position="11"/>
        <end position="82"/>
    </location>
</feature>
<dbReference type="GO" id="GO:0002181">
    <property type="term" value="P:cytoplasmic translation"/>
    <property type="evidence" value="ECO:0007669"/>
    <property type="project" value="TreeGrafter"/>
</dbReference>
<dbReference type="SUPFAM" id="SSF56053">
    <property type="entry name" value="Ribosomal protein L6"/>
    <property type="match status" value="2"/>
</dbReference>
<evidence type="ECO:0000256" key="1">
    <source>
        <dbReference type="ARBA" id="ARBA00009356"/>
    </source>
</evidence>